<proteinExistence type="inferred from homology"/>
<evidence type="ECO:0000313" key="5">
    <source>
        <dbReference type="EMBL" id="CDR34594.1"/>
    </source>
</evidence>
<accession>A0A090E1G8</accession>
<keyword evidence="3 5" id="KW-0378">Hydrolase</keyword>
<comment type="similarity">
    <text evidence="1">Belongs to the metallo-dependent hydrolases superfamily. TatD-type hydrolase family.</text>
</comment>
<dbReference type="RefSeq" id="WP_041018100.1">
    <property type="nucleotide sequence ID" value="NZ_CCEJ010000008.1"/>
</dbReference>
<dbReference type="GO" id="GO:0004536">
    <property type="term" value="F:DNA nuclease activity"/>
    <property type="evidence" value="ECO:0007669"/>
    <property type="project" value="InterPro"/>
</dbReference>
<dbReference type="STRING" id="1437425.CSEC_1785"/>
<dbReference type="OrthoDB" id="9810005at2"/>
<sequence length="259" mass="29503">MLFDTHAHLTSEKLSNETDLLVQRAKDENVLAIMNICTDEASLEKGLILEEKYPSFIYNAASTTPHDVEKEGSSFFPIVKEKALSKKLKAVGETGLDYYYTHSEKKIQKDYFIRYLHLALESNLPVIIHCREAFSDFFEIVDAEYKDKNNRYGPLVLHCFTGTIKEAEEVLKRGFYLSLSGIVTFKNSIELKEVAKLTPLSQLLIETDAPYLAPHPLRSKVNEPAFIKYTASEIAFLKNISFETLTQQTTKNAKAFFNL</sequence>
<dbReference type="PANTHER" id="PTHR46124:SF2">
    <property type="entry name" value="D-AMINOACYL-TRNA DEACYLASE"/>
    <property type="match status" value="1"/>
</dbReference>
<dbReference type="EC" id="3.1.21.-" evidence="5"/>
<feature type="binding site" evidence="4">
    <location>
        <position position="8"/>
    </location>
    <ligand>
        <name>a divalent metal cation</name>
        <dbReference type="ChEBI" id="CHEBI:60240"/>
        <label>1</label>
    </ligand>
</feature>
<dbReference type="InterPro" id="IPR015991">
    <property type="entry name" value="TatD/YcfH-like"/>
</dbReference>
<feature type="binding site" evidence="4">
    <location>
        <position position="208"/>
    </location>
    <ligand>
        <name>a divalent metal cation</name>
        <dbReference type="ChEBI" id="CHEBI:60240"/>
        <label>1</label>
    </ligand>
</feature>
<organism evidence="5 6">
    <name type="scientific">Candidatus Criblamydia sequanensis CRIB-18</name>
    <dbReference type="NCBI Taxonomy" id="1437425"/>
    <lineage>
        <taxon>Bacteria</taxon>
        <taxon>Pseudomonadati</taxon>
        <taxon>Chlamydiota</taxon>
        <taxon>Chlamydiia</taxon>
        <taxon>Parachlamydiales</taxon>
        <taxon>Candidatus Criblamydiaceae</taxon>
        <taxon>Candidatus Criblamydia</taxon>
    </lineage>
</organism>
<evidence type="ECO:0000256" key="1">
    <source>
        <dbReference type="ARBA" id="ARBA00009275"/>
    </source>
</evidence>
<dbReference type="GO" id="GO:0046872">
    <property type="term" value="F:metal ion binding"/>
    <property type="evidence" value="ECO:0007669"/>
    <property type="project" value="UniProtKB-KW"/>
</dbReference>
<feature type="binding site" evidence="4">
    <location>
        <position position="129"/>
    </location>
    <ligand>
        <name>a divalent metal cation</name>
        <dbReference type="ChEBI" id="CHEBI:60240"/>
        <label>2</label>
    </ligand>
</feature>
<dbReference type="SUPFAM" id="SSF51556">
    <property type="entry name" value="Metallo-dependent hydrolases"/>
    <property type="match status" value="1"/>
</dbReference>
<evidence type="ECO:0000256" key="3">
    <source>
        <dbReference type="ARBA" id="ARBA00022801"/>
    </source>
</evidence>
<dbReference type="PANTHER" id="PTHR46124">
    <property type="entry name" value="D-AMINOACYL-TRNA DEACYLASE"/>
    <property type="match status" value="1"/>
</dbReference>
<reference evidence="5" key="1">
    <citation type="submission" date="2013-12" db="EMBL/GenBank/DDBJ databases">
        <authorList>
            <person name="Linke B."/>
        </authorList>
    </citation>
    <scope>NUCLEOTIDE SEQUENCE [LARGE SCALE GENOMIC DNA]</scope>
    <source>
        <strain evidence="5">CRIB-18</strain>
    </source>
</reference>
<reference evidence="5" key="2">
    <citation type="submission" date="2014-09" db="EMBL/GenBank/DDBJ databases">
        <title>Criblamydia sequanensis harbors a mega-plasmid encoding arsenite resistance.</title>
        <authorList>
            <person name="Bertelli C."/>
            <person name="Goesmann A."/>
            <person name="Greub G."/>
        </authorList>
    </citation>
    <scope>NUCLEOTIDE SEQUENCE [LARGE SCALE GENOMIC DNA]</scope>
    <source>
        <strain evidence="5">CRIB-18</strain>
    </source>
</reference>
<dbReference type="FunFam" id="3.20.20.140:FF:000005">
    <property type="entry name" value="TatD family hydrolase"/>
    <property type="match status" value="1"/>
</dbReference>
<dbReference type="GO" id="GO:0016788">
    <property type="term" value="F:hydrolase activity, acting on ester bonds"/>
    <property type="evidence" value="ECO:0007669"/>
    <property type="project" value="InterPro"/>
</dbReference>
<dbReference type="NCBIfam" id="TIGR00010">
    <property type="entry name" value="YchF/TatD family DNA exonuclease"/>
    <property type="match status" value="1"/>
</dbReference>
<gene>
    <name evidence="5" type="ORF">CSEC_1785</name>
</gene>
<dbReference type="InterPro" id="IPR001130">
    <property type="entry name" value="TatD-like"/>
</dbReference>
<dbReference type="Pfam" id="PF01026">
    <property type="entry name" value="TatD_DNase"/>
    <property type="match status" value="1"/>
</dbReference>
<dbReference type="PROSITE" id="PS01091">
    <property type="entry name" value="TATD_3"/>
    <property type="match status" value="1"/>
</dbReference>
<protein>
    <submittedName>
        <fullName evidence="5">Deoxyribonuclease</fullName>
        <ecNumber evidence="5">3.1.21.-</ecNumber>
    </submittedName>
</protein>
<keyword evidence="2 4" id="KW-0479">Metal-binding</keyword>
<dbReference type="GO" id="GO:0005829">
    <property type="term" value="C:cytosol"/>
    <property type="evidence" value="ECO:0007669"/>
    <property type="project" value="TreeGrafter"/>
</dbReference>
<dbReference type="Gene3D" id="3.20.20.140">
    <property type="entry name" value="Metal-dependent hydrolases"/>
    <property type="match status" value="1"/>
</dbReference>
<feature type="binding site" evidence="4">
    <location>
        <position position="6"/>
    </location>
    <ligand>
        <name>a divalent metal cation</name>
        <dbReference type="ChEBI" id="CHEBI:60240"/>
        <label>1</label>
    </ligand>
</feature>
<dbReference type="CDD" id="cd01310">
    <property type="entry name" value="TatD_DNAse"/>
    <property type="match status" value="1"/>
</dbReference>
<feature type="binding site" evidence="4">
    <location>
        <position position="93"/>
    </location>
    <ligand>
        <name>a divalent metal cation</name>
        <dbReference type="ChEBI" id="CHEBI:60240"/>
        <label>1</label>
    </ligand>
</feature>
<name>A0A090E1G8_9BACT</name>
<comment type="caution">
    <text evidence="5">The sequence shown here is derived from an EMBL/GenBank/DDBJ whole genome shotgun (WGS) entry which is preliminary data.</text>
</comment>
<dbReference type="AlphaFoldDB" id="A0A090E1G8"/>
<keyword evidence="6" id="KW-1185">Reference proteome</keyword>
<dbReference type="InterPro" id="IPR032466">
    <property type="entry name" value="Metal_Hydrolase"/>
</dbReference>
<evidence type="ECO:0000313" key="6">
    <source>
        <dbReference type="Proteomes" id="UP000031552"/>
    </source>
</evidence>
<dbReference type="InterPro" id="IPR018228">
    <property type="entry name" value="DNase_TatD-rel_CS"/>
</dbReference>
<dbReference type="EMBL" id="CCEJ010000008">
    <property type="protein sequence ID" value="CDR34594.1"/>
    <property type="molecule type" value="Genomic_DNA"/>
</dbReference>
<feature type="binding site" evidence="4">
    <location>
        <position position="158"/>
    </location>
    <ligand>
        <name>a divalent metal cation</name>
        <dbReference type="ChEBI" id="CHEBI:60240"/>
        <label>2</label>
    </ligand>
</feature>
<evidence type="ECO:0000256" key="2">
    <source>
        <dbReference type="ARBA" id="ARBA00022723"/>
    </source>
</evidence>
<dbReference type="PIRSF" id="PIRSF005902">
    <property type="entry name" value="DNase_TatD"/>
    <property type="match status" value="1"/>
</dbReference>
<dbReference type="Proteomes" id="UP000031552">
    <property type="component" value="Unassembled WGS sequence"/>
</dbReference>
<evidence type="ECO:0000256" key="4">
    <source>
        <dbReference type="PIRSR" id="PIRSR005902-1"/>
    </source>
</evidence>
<dbReference type="eggNOG" id="COG0084">
    <property type="taxonomic scope" value="Bacteria"/>
</dbReference>